<keyword evidence="4" id="KW-1185">Reference proteome</keyword>
<keyword evidence="2" id="KW-0472">Membrane</keyword>
<name>A0A1J1HE58_9DIPT</name>
<accession>A0A1J1HE58</accession>
<evidence type="ECO:0000313" key="4">
    <source>
        <dbReference type="Proteomes" id="UP000183832"/>
    </source>
</evidence>
<feature type="compositionally biased region" description="Polar residues" evidence="1">
    <location>
        <begin position="261"/>
        <end position="297"/>
    </location>
</feature>
<reference evidence="3 4" key="1">
    <citation type="submission" date="2015-04" db="EMBL/GenBank/DDBJ databases">
        <authorList>
            <person name="Syromyatnikov M.Y."/>
            <person name="Popov V.N."/>
        </authorList>
    </citation>
    <scope>NUCLEOTIDE SEQUENCE [LARGE SCALE GENOMIC DNA]</scope>
</reference>
<organism evidence="3 4">
    <name type="scientific">Clunio marinus</name>
    <dbReference type="NCBI Taxonomy" id="568069"/>
    <lineage>
        <taxon>Eukaryota</taxon>
        <taxon>Metazoa</taxon>
        <taxon>Ecdysozoa</taxon>
        <taxon>Arthropoda</taxon>
        <taxon>Hexapoda</taxon>
        <taxon>Insecta</taxon>
        <taxon>Pterygota</taxon>
        <taxon>Neoptera</taxon>
        <taxon>Endopterygota</taxon>
        <taxon>Diptera</taxon>
        <taxon>Nematocera</taxon>
        <taxon>Chironomoidea</taxon>
        <taxon>Chironomidae</taxon>
        <taxon>Clunio</taxon>
    </lineage>
</organism>
<evidence type="ECO:0000313" key="3">
    <source>
        <dbReference type="EMBL" id="CRK86239.1"/>
    </source>
</evidence>
<dbReference type="AlphaFoldDB" id="A0A1J1HE58"/>
<keyword evidence="2" id="KW-1133">Transmembrane helix</keyword>
<dbReference type="STRING" id="568069.A0A1J1HE58"/>
<sequence>MGSLKLVFALLTVLGILISIASIIYCFWTTRRSASGLVQVQRRLSDNENNHLNQSLPNFEALMLSVQNLGCAGMERLGIPASTAMGAPHSSQRDDSRSIRRSTFPTQHDLIISANRKTQNLLEESKTEPKLGINSEAYESYKRCNVYTSCSLNTNCPPHIHRHDGEFGRDRICNSLSQHNAEIKRSYIQAPPNKSIQDVPDATQSLHTSYYRQLNSHRQPNRSEKMKIQDAFDVSQPFQNSNKKMGEKVKGFFMKIIDNGSSGSGSQKIANSENKVHNNTSTTHRSTYIASSESSNGLKDDSNELLLNGSTNLHSKSYDSNNSLLLGTASKTSLKPSSSSSSSLSSGPSPDHHNCL</sequence>
<keyword evidence="2" id="KW-0812">Transmembrane</keyword>
<dbReference type="OrthoDB" id="10038550at2759"/>
<feature type="compositionally biased region" description="Low complexity" evidence="1">
    <location>
        <begin position="330"/>
        <end position="349"/>
    </location>
</feature>
<dbReference type="EMBL" id="CVRI01000001">
    <property type="protein sequence ID" value="CRK86239.1"/>
    <property type="molecule type" value="Genomic_DNA"/>
</dbReference>
<proteinExistence type="predicted"/>
<feature type="region of interest" description="Disordered" evidence="1">
    <location>
        <begin position="329"/>
        <end position="356"/>
    </location>
</feature>
<dbReference type="Proteomes" id="UP000183832">
    <property type="component" value="Unassembled WGS sequence"/>
</dbReference>
<protein>
    <submittedName>
        <fullName evidence="3">CLUMA_CG000060, isoform A</fullName>
    </submittedName>
</protein>
<gene>
    <name evidence="3" type="ORF">CLUMA_CG000060</name>
</gene>
<evidence type="ECO:0000256" key="1">
    <source>
        <dbReference type="SAM" id="MobiDB-lite"/>
    </source>
</evidence>
<feature type="transmembrane region" description="Helical" evidence="2">
    <location>
        <begin position="6"/>
        <end position="28"/>
    </location>
</feature>
<evidence type="ECO:0000256" key="2">
    <source>
        <dbReference type="SAM" id="Phobius"/>
    </source>
</evidence>
<feature type="region of interest" description="Disordered" evidence="1">
    <location>
        <begin position="261"/>
        <end position="303"/>
    </location>
</feature>